<name>A0A143BNB7_9BACT</name>
<dbReference type="EMBL" id="CP011454">
    <property type="protein sequence ID" value="AMW06075.1"/>
    <property type="molecule type" value="Genomic_DNA"/>
</dbReference>
<dbReference type="KEGG" id="gph:GEMMAAP_17350"/>
<evidence type="ECO:0000313" key="1">
    <source>
        <dbReference type="EMBL" id="AMW06075.1"/>
    </source>
</evidence>
<proteinExistence type="predicted"/>
<accession>A0A143BNB7</accession>
<protein>
    <submittedName>
        <fullName evidence="1">Uncharacterized protein</fullName>
    </submittedName>
</protein>
<keyword evidence="2" id="KW-1185">Reference proteome</keyword>
<reference evidence="1 2" key="2">
    <citation type="journal article" date="2016" name="Environ. Microbiol. Rep.">
        <title>Metagenomic evidence for the presence of phototrophic Gemmatimonadetes bacteria in diverse environments.</title>
        <authorList>
            <person name="Zeng Y."/>
            <person name="Baumbach J."/>
            <person name="Barbosa E.G."/>
            <person name="Azevedo V."/>
            <person name="Zhang C."/>
            <person name="Koblizek M."/>
        </authorList>
    </citation>
    <scope>NUCLEOTIDE SEQUENCE [LARGE SCALE GENOMIC DNA]</scope>
    <source>
        <strain evidence="1 2">AP64</strain>
    </source>
</reference>
<evidence type="ECO:0000313" key="2">
    <source>
        <dbReference type="Proteomes" id="UP000076404"/>
    </source>
</evidence>
<gene>
    <name evidence="1" type="ORF">GEMMAAP_17350</name>
</gene>
<dbReference type="RefSeq" id="WP_026848195.1">
    <property type="nucleotide sequence ID" value="NZ_CP011454.1"/>
</dbReference>
<dbReference type="AlphaFoldDB" id="A0A143BNB7"/>
<organism evidence="1 2">
    <name type="scientific">Gemmatimonas phototrophica</name>
    <dbReference type="NCBI Taxonomy" id="1379270"/>
    <lineage>
        <taxon>Bacteria</taxon>
        <taxon>Pseudomonadati</taxon>
        <taxon>Gemmatimonadota</taxon>
        <taxon>Gemmatimonadia</taxon>
        <taxon>Gemmatimonadales</taxon>
        <taxon>Gemmatimonadaceae</taxon>
        <taxon>Gemmatimonas</taxon>
    </lineage>
</organism>
<reference evidence="1 2" key="1">
    <citation type="journal article" date="2014" name="Proc. Natl. Acad. Sci. U.S.A.">
        <title>Functional type 2 photosynthetic reaction centers found in the rare bacterial phylum Gemmatimonadetes.</title>
        <authorList>
            <person name="Zeng Y."/>
            <person name="Feng F."/>
            <person name="Medova H."/>
            <person name="Dean J."/>
            <person name="Koblizek M."/>
        </authorList>
    </citation>
    <scope>NUCLEOTIDE SEQUENCE [LARGE SCALE GENOMIC DNA]</scope>
    <source>
        <strain evidence="1 2">AP64</strain>
    </source>
</reference>
<sequence length="227" mass="24638">MHDDELKQAWAALQAQRRTANDPSRPAPLPEVVEAALDGTLSADERERVLEDLLTKGRSNELRLLHTMRHAANESTISVHRPPAPTWRRWWPAAAAATLMVAVGLPTWRAQRTETASASDSATYRSATADAVQLIAPASGVTWSGSGADTLRVIWHPVLNAVSYRVELLDANGRVVASREVAGDTTALLPTPADGSTTAAAGWWVYASLANAREVRSELRLLEPRRP</sequence>
<dbReference type="Proteomes" id="UP000076404">
    <property type="component" value="Chromosome"/>
</dbReference>